<sequence length="106" mass="12226">HGDLIVNESTAACLYLEKQFQSQGNRLIPDSPAEQALMFQRMMEGLSLTDKLSSVIYYDLLVPEEERHDSGLRRNKETLSTELQLWESYLQNVCSQRVLDFDPLCD</sequence>
<dbReference type="STRING" id="30732.ENSOMEP00000028002"/>
<dbReference type="Gene3D" id="1.20.1050.10">
    <property type="match status" value="1"/>
</dbReference>
<dbReference type="PaxDb" id="30732-ENSOMEP00000028002"/>
<dbReference type="Ensembl" id="ENSOMET00000000528.1">
    <property type="protein sequence ID" value="ENSOMEP00000028002.1"/>
    <property type="gene ID" value="ENSOMEG00000010807.1"/>
</dbReference>
<dbReference type="AlphaFoldDB" id="A0A3B3DD32"/>
<reference evidence="1" key="2">
    <citation type="submission" date="2025-09" db="UniProtKB">
        <authorList>
            <consortium name="Ensembl"/>
        </authorList>
    </citation>
    <scope>IDENTIFICATION</scope>
</reference>
<evidence type="ECO:0000313" key="2">
    <source>
        <dbReference type="Proteomes" id="UP000261560"/>
    </source>
</evidence>
<dbReference type="Proteomes" id="UP000261560">
    <property type="component" value="Unplaced"/>
</dbReference>
<evidence type="ECO:0008006" key="3">
    <source>
        <dbReference type="Google" id="ProtNLM"/>
    </source>
</evidence>
<accession>A0A3B3DD32</accession>
<keyword evidence="2" id="KW-1185">Reference proteome</keyword>
<organism evidence="1 2">
    <name type="scientific">Oryzias melastigma</name>
    <name type="common">Marine medaka</name>
    <dbReference type="NCBI Taxonomy" id="30732"/>
    <lineage>
        <taxon>Eukaryota</taxon>
        <taxon>Metazoa</taxon>
        <taxon>Chordata</taxon>
        <taxon>Craniata</taxon>
        <taxon>Vertebrata</taxon>
        <taxon>Euteleostomi</taxon>
        <taxon>Actinopterygii</taxon>
        <taxon>Neopterygii</taxon>
        <taxon>Teleostei</taxon>
        <taxon>Neoteleostei</taxon>
        <taxon>Acanthomorphata</taxon>
        <taxon>Ovalentaria</taxon>
        <taxon>Atherinomorphae</taxon>
        <taxon>Beloniformes</taxon>
        <taxon>Adrianichthyidae</taxon>
        <taxon>Oryziinae</taxon>
        <taxon>Oryzias</taxon>
    </lineage>
</organism>
<dbReference type="InterPro" id="IPR036282">
    <property type="entry name" value="Glutathione-S-Trfase_C_sf"/>
</dbReference>
<proteinExistence type="predicted"/>
<dbReference type="SUPFAM" id="SSF47616">
    <property type="entry name" value="GST C-terminal domain-like"/>
    <property type="match status" value="1"/>
</dbReference>
<evidence type="ECO:0000313" key="1">
    <source>
        <dbReference type="Ensembl" id="ENSOMEP00000028002.1"/>
    </source>
</evidence>
<reference evidence="1" key="1">
    <citation type="submission" date="2025-08" db="UniProtKB">
        <authorList>
            <consortium name="Ensembl"/>
        </authorList>
    </citation>
    <scope>IDENTIFICATION</scope>
</reference>
<dbReference type="GeneTree" id="ENSGT01140000286762"/>
<name>A0A3B3DD32_ORYME</name>
<protein>
    <recommendedName>
        <fullName evidence="3">Glutathione S-transferase</fullName>
    </recommendedName>
</protein>